<protein>
    <submittedName>
        <fullName evidence="1">CLUMA_CG018612, isoform A</fullName>
    </submittedName>
</protein>
<dbReference type="Proteomes" id="UP000183832">
    <property type="component" value="Unassembled WGS sequence"/>
</dbReference>
<dbReference type="AlphaFoldDB" id="A0A1J1IZJ1"/>
<reference evidence="1 2" key="1">
    <citation type="submission" date="2015-04" db="EMBL/GenBank/DDBJ databases">
        <authorList>
            <person name="Syromyatnikov M.Y."/>
            <person name="Popov V.N."/>
        </authorList>
    </citation>
    <scope>NUCLEOTIDE SEQUENCE [LARGE SCALE GENOMIC DNA]</scope>
</reference>
<evidence type="ECO:0000313" key="1">
    <source>
        <dbReference type="EMBL" id="CRL05629.1"/>
    </source>
</evidence>
<gene>
    <name evidence="1" type="ORF">CLUMA_CG018612</name>
</gene>
<keyword evidence="2" id="KW-1185">Reference proteome</keyword>
<evidence type="ECO:0000313" key="2">
    <source>
        <dbReference type="Proteomes" id="UP000183832"/>
    </source>
</evidence>
<sequence length="70" mass="8570">MFQNDLKLEASVLLLYFLNKQNVHHEEKRNIKNARKYEQEEEEEEDEQKIFGEVKQLEVSFLRIHSTYNK</sequence>
<proteinExistence type="predicted"/>
<name>A0A1J1IZJ1_9DIPT</name>
<accession>A0A1J1IZJ1</accession>
<dbReference type="EMBL" id="CVRI01000064">
    <property type="protein sequence ID" value="CRL05629.1"/>
    <property type="molecule type" value="Genomic_DNA"/>
</dbReference>
<organism evidence="1 2">
    <name type="scientific">Clunio marinus</name>
    <dbReference type="NCBI Taxonomy" id="568069"/>
    <lineage>
        <taxon>Eukaryota</taxon>
        <taxon>Metazoa</taxon>
        <taxon>Ecdysozoa</taxon>
        <taxon>Arthropoda</taxon>
        <taxon>Hexapoda</taxon>
        <taxon>Insecta</taxon>
        <taxon>Pterygota</taxon>
        <taxon>Neoptera</taxon>
        <taxon>Endopterygota</taxon>
        <taxon>Diptera</taxon>
        <taxon>Nematocera</taxon>
        <taxon>Chironomoidea</taxon>
        <taxon>Chironomidae</taxon>
        <taxon>Clunio</taxon>
    </lineage>
</organism>